<dbReference type="Pfam" id="PF02144">
    <property type="entry name" value="Rad1"/>
    <property type="match status" value="1"/>
</dbReference>
<dbReference type="GO" id="GO:0006281">
    <property type="term" value="P:DNA repair"/>
    <property type="evidence" value="ECO:0000318"/>
    <property type="project" value="GO_Central"/>
</dbReference>
<dbReference type="SMR" id="A2FW81"/>
<dbReference type="FunFam" id="3.70.10.10:FF:000096">
    <property type="entry name" value="Uncharacterized protein"/>
    <property type="match status" value="1"/>
</dbReference>
<gene>
    <name evidence="6" type="ORF">TVAG_296060</name>
</gene>
<dbReference type="RefSeq" id="XP_001303766.1">
    <property type="nucleotide sequence ID" value="XM_001303765.1"/>
</dbReference>
<dbReference type="GO" id="GO:0000077">
    <property type="term" value="P:DNA damage checkpoint signaling"/>
    <property type="evidence" value="ECO:0000318"/>
    <property type="project" value="GO_Central"/>
</dbReference>
<evidence type="ECO:0000256" key="5">
    <source>
        <dbReference type="ARBA" id="ARBA00023242"/>
    </source>
</evidence>
<dbReference type="InterPro" id="IPR046938">
    <property type="entry name" value="DNA_clamp_sf"/>
</dbReference>
<evidence type="ECO:0000256" key="4">
    <source>
        <dbReference type="ARBA" id="ARBA00023204"/>
    </source>
</evidence>
<dbReference type="Gene3D" id="3.70.10.10">
    <property type="match status" value="1"/>
</dbReference>
<name>A2FW81_TRIV3</name>
<evidence type="ECO:0000313" key="6">
    <source>
        <dbReference type="EMBL" id="EAX90836.1"/>
    </source>
</evidence>
<accession>A2FW81</accession>
<evidence type="ECO:0000256" key="3">
    <source>
        <dbReference type="ARBA" id="ARBA00022763"/>
    </source>
</evidence>
<comment type="subcellular location">
    <subcellularLocation>
        <location evidence="1">Nucleus</location>
    </subcellularLocation>
</comment>
<dbReference type="Proteomes" id="UP000001542">
    <property type="component" value="Unassembled WGS sequence"/>
</dbReference>
<organism evidence="6 7">
    <name type="scientific">Trichomonas vaginalis (strain ATCC PRA-98 / G3)</name>
    <dbReference type="NCBI Taxonomy" id="412133"/>
    <lineage>
        <taxon>Eukaryota</taxon>
        <taxon>Metamonada</taxon>
        <taxon>Parabasalia</taxon>
        <taxon>Trichomonadida</taxon>
        <taxon>Trichomonadidae</taxon>
        <taxon>Trichomonas</taxon>
    </lineage>
</organism>
<dbReference type="VEuPathDB" id="TrichDB:TVAGG3_0347130"/>
<sequence length="255" mass="28224">MLFSCATDSPRDLIRVISPAVYKQHNQLGVLEVDEHGFRFEVNDNSSVSMNIVIPAAKFTSYCFVEANPVRMTINLSKFLSCLKIFSNSSFETIIRAKDLVTIEVEISATMSSAMCFVRTLVPLPKINFPPIIAEFNATIQTSALYELFKLVGAPHEIAIRGYSTNKALSITTKCAFGDTSAELKNGIGDFRGLGDEINSSYSFHSFIPLVKSLWILSGKETLIHISKEGILEVQINTGDTSEFKLRIEPQAINN</sequence>
<evidence type="ECO:0000256" key="1">
    <source>
        <dbReference type="ARBA" id="ARBA00004123"/>
    </source>
</evidence>
<dbReference type="VEuPathDB" id="TrichDB:TVAG_296060"/>
<keyword evidence="7" id="KW-1185">Reference proteome</keyword>
<dbReference type="STRING" id="5722.A2FW81"/>
<proteinExistence type="inferred from homology"/>
<dbReference type="InParanoid" id="A2FW81"/>
<comment type="similarity">
    <text evidence="2">Belongs to the rad1 family.</text>
</comment>
<reference evidence="6" key="2">
    <citation type="journal article" date="2007" name="Science">
        <title>Draft genome sequence of the sexually transmitted pathogen Trichomonas vaginalis.</title>
        <authorList>
            <person name="Carlton J.M."/>
            <person name="Hirt R.P."/>
            <person name="Silva J.C."/>
            <person name="Delcher A.L."/>
            <person name="Schatz M."/>
            <person name="Zhao Q."/>
            <person name="Wortman J.R."/>
            <person name="Bidwell S.L."/>
            <person name="Alsmark U.C.M."/>
            <person name="Besteiro S."/>
            <person name="Sicheritz-Ponten T."/>
            <person name="Noel C.J."/>
            <person name="Dacks J.B."/>
            <person name="Foster P.G."/>
            <person name="Simillion C."/>
            <person name="Van de Peer Y."/>
            <person name="Miranda-Saavedra D."/>
            <person name="Barton G.J."/>
            <person name="Westrop G.D."/>
            <person name="Mueller S."/>
            <person name="Dessi D."/>
            <person name="Fiori P.L."/>
            <person name="Ren Q."/>
            <person name="Paulsen I."/>
            <person name="Zhang H."/>
            <person name="Bastida-Corcuera F.D."/>
            <person name="Simoes-Barbosa A."/>
            <person name="Brown M.T."/>
            <person name="Hayes R.D."/>
            <person name="Mukherjee M."/>
            <person name="Okumura C.Y."/>
            <person name="Schneider R."/>
            <person name="Smith A.J."/>
            <person name="Vanacova S."/>
            <person name="Villalvazo M."/>
            <person name="Haas B.J."/>
            <person name="Pertea M."/>
            <person name="Feldblyum T.V."/>
            <person name="Utterback T.R."/>
            <person name="Shu C.L."/>
            <person name="Osoegawa K."/>
            <person name="de Jong P.J."/>
            <person name="Hrdy I."/>
            <person name="Horvathova L."/>
            <person name="Zubacova Z."/>
            <person name="Dolezal P."/>
            <person name="Malik S.B."/>
            <person name="Logsdon J.M. Jr."/>
            <person name="Henze K."/>
            <person name="Gupta A."/>
            <person name="Wang C.C."/>
            <person name="Dunne R.L."/>
            <person name="Upcroft J.A."/>
            <person name="Upcroft P."/>
            <person name="White O."/>
            <person name="Salzberg S.L."/>
            <person name="Tang P."/>
            <person name="Chiu C.-H."/>
            <person name="Lee Y.-S."/>
            <person name="Embley T.M."/>
            <person name="Coombs G.H."/>
            <person name="Mottram J.C."/>
            <person name="Tachezy J."/>
            <person name="Fraser-Liggett C.M."/>
            <person name="Johnson P.J."/>
        </authorList>
    </citation>
    <scope>NUCLEOTIDE SEQUENCE [LARGE SCALE GENOMIC DNA]</scope>
    <source>
        <strain evidence="6">G3</strain>
    </source>
</reference>
<keyword evidence="4" id="KW-0234">DNA repair</keyword>
<keyword evidence="3" id="KW-0227">DNA damage</keyword>
<dbReference type="KEGG" id="tva:4748531"/>
<evidence type="ECO:0008006" key="8">
    <source>
        <dbReference type="Google" id="ProtNLM"/>
    </source>
</evidence>
<dbReference type="PANTHER" id="PTHR10870:SF0">
    <property type="entry name" value="CELL CYCLE CHECKPOINT PROTEIN RAD1"/>
    <property type="match status" value="1"/>
</dbReference>
<reference evidence="6" key="1">
    <citation type="submission" date="2006-10" db="EMBL/GenBank/DDBJ databases">
        <authorList>
            <person name="Amadeo P."/>
            <person name="Zhao Q."/>
            <person name="Wortman J."/>
            <person name="Fraser-Liggett C."/>
            <person name="Carlton J."/>
        </authorList>
    </citation>
    <scope>NUCLEOTIDE SEQUENCE</scope>
    <source>
        <strain evidence="6">G3</strain>
    </source>
</reference>
<dbReference type="AlphaFoldDB" id="A2FW81"/>
<evidence type="ECO:0000256" key="2">
    <source>
        <dbReference type="ARBA" id="ARBA00010991"/>
    </source>
</evidence>
<evidence type="ECO:0000313" key="7">
    <source>
        <dbReference type="Proteomes" id="UP000001542"/>
    </source>
</evidence>
<dbReference type="GO" id="GO:0030896">
    <property type="term" value="C:checkpoint clamp complex"/>
    <property type="evidence" value="ECO:0000318"/>
    <property type="project" value="GO_Central"/>
</dbReference>
<dbReference type="PANTHER" id="PTHR10870">
    <property type="entry name" value="CELL CYCLE CHECKPOINT PROTEIN RAD1"/>
    <property type="match status" value="1"/>
</dbReference>
<protein>
    <recommendedName>
        <fullName evidence="8">Proliferating cell nuclear antigen</fullName>
    </recommendedName>
</protein>
<dbReference type="SUPFAM" id="SSF55979">
    <property type="entry name" value="DNA clamp"/>
    <property type="match status" value="1"/>
</dbReference>
<dbReference type="InterPro" id="IPR003021">
    <property type="entry name" value="Rad1_Rec1_Rad17"/>
</dbReference>
<dbReference type="EMBL" id="DS114079">
    <property type="protein sequence ID" value="EAX90836.1"/>
    <property type="molecule type" value="Genomic_DNA"/>
</dbReference>
<keyword evidence="5" id="KW-0539">Nucleus</keyword>